<dbReference type="Proteomes" id="UP001232148">
    <property type="component" value="Unassembled WGS sequence"/>
</dbReference>
<comment type="catalytic activity">
    <reaction evidence="8">
        <text>guanosine(9) in tRNA + S-adenosyl-L-methionine = N(1)-methylguanosine(9) in tRNA + S-adenosyl-L-homocysteine + H(+)</text>
        <dbReference type="Rhea" id="RHEA:43156"/>
        <dbReference type="Rhea" id="RHEA-COMP:10367"/>
        <dbReference type="Rhea" id="RHEA-COMP:10368"/>
        <dbReference type="ChEBI" id="CHEBI:15378"/>
        <dbReference type="ChEBI" id="CHEBI:57856"/>
        <dbReference type="ChEBI" id="CHEBI:59789"/>
        <dbReference type="ChEBI" id="CHEBI:73542"/>
        <dbReference type="ChEBI" id="CHEBI:74269"/>
        <dbReference type="EC" id="2.1.1.221"/>
    </reaction>
</comment>
<evidence type="ECO:0000256" key="2">
    <source>
        <dbReference type="ARBA" id="ARBA00020451"/>
    </source>
</evidence>
<dbReference type="CDD" id="cd18089">
    <property type="entry name" value="SPOUT_Trm10-like"/>
    <property type="match status" value="1"/>
</dbReference>
<gene>
    <name evidence="11" type="ORF">LX32DRAFT_72642</name>
</gene>
<sequence length="553" mass="59767">MVLIHVLRPLPFSARVLCRGASTALTHITAPHCAPRGLARFPCSPATQPHLDSRHSSPKFRKGPPLPHPKFARVFSTMTARMDILASEPVEQPAKDLEMSDAKPEEIALPSTTDNGDGAAAVAAAAAAADSTTTATTGTSSSGFTQAEAPEASEEREGEEADVESSAAGPGSADAEGEPKISKNQLRKMKRKAAWEDGREDRKRKRKEKRHDRQVARREQIAAALAEAEAKGIDPASVVIPPKRKTPKQPPVQVPIALILDCDFEKYMLEKELVSLASQITRSYSDNRAARYRAHLYVSSYGGQLKERFETTLGGQHTHWKGVTLVEGDFVEASKAADELMRGLRGGQVIDLLKPTGEDGAAKKPAVFMDAVGSAPTPDPEPEPADDLKNIVYLSSDSVNTLDRLEPNTSYVIGGLVDRNREKGLCHRRAREMGIRTAKLPIGEYMNLSSRRVLATNHVVEIMLKWLETGSWAEAFLSVIPKRKEAKLKEQGGADAANGTPTAEGAGDKMEDSRFDEEDDEDVDENQTITENVAAPEPSAAAQESAEGSVSVS</sequence>
<evidence type="ECO:0000256" key="3">
    <source>
        <dbReference type="ARBA" id="ARBA00022603"/>
    </source>
</evidence>
<feature type="region of interest" description="Disordered" evidence="9">
    <location>
        <begin position="488"/>
        <end position="553"/>
    </location>
</feature>
<evidence type="ECO:0000313" key="11">
    <source>
        <dbReference type="EMBL" id="KAK2025084.1"/>
    </source>
</evidence>
<dbReference type="EMBL" id="MU842946">
    <property type="protein sequence ID" value="KAK2025084.1"/>
    <property type="molecule type" value="Genomic_DNA"/>
</dbReference>
<dbReference type="InterPro" id="IPR038459">
    <property type="entry name" value="MT_TRM10-typ_sf"/>
</dbReference>
<feature type="region of interest" description="Disordered" evidence="9">
    <location>
        <begin position="130"/>
        <end position="217"/>
    </location>
</feature>
<evidence type="ECO:0000313" key="12">
    <source>
        <dbReference type="Proteomes" id="UP001232148"/>
    </source>
</evidence>
<evidence type="ECO:0000256" key="9">
    <source>
        <dbReference type="SAM" id="MobiDB-lite"/>
    </source>
</evidence>
<dbReference type="GO" id="GO:0005634">
    <property type="term" value="C:nucleus"/>
    <property type="evidence" value="ECO:0007669"/>
    <property type="project" value="TreeGrafter"/>
</dbReference>
<reference evidence="11" key="1">
    <citation type="submission" date="2021-06" db="EMBL/GenBank/DDBJ databases">
        <title>Comparative genomics, transcriptomics and evolutionary studies reveal genomic signatures of adaptation to plant cell wall in hemibiotrophic fungi.</title>
        <authorList>
            <consortium name="DOE Joint Genome Institute"/>
            <person name="Baroncelli R."/>
            <person name="Diaz J.F."/>
            <person name="Benocci T."/>
            <person name="Peng M."/>
            <person name="Battaglia E."/>
            <person name="Haridas S."/>
            <person name="Andreopoulos W."/>
            <person name="Labutti K."/>
            <person name="Pangilinan J."/>
            <person name="Floch G.L."/>
            <person name="Makela M.R."/>
            <person name="Henrissat B."/>
            <person name="Grigoriev I.V."/>
            <person name="Crouch J.A."/>
            <person name="De Vries R.P."/>
            <person name="Sukno S.A."/>
            <person name="Thon M.R."/>
        </authorList>
    </citation>
    <scope>NUCLEOTIDE SEQUENCE</scope>
    <source>
        <strain evidence="11">MAFF235873</strain>
    </source>
</reference>
<dbReference type="PANTHER" id="PTHR13563:SF13">
    <property type="entry name" value="TRNA METHYLTRANSFERASE 10 HOMOLOG A"/>
    <property type="match status" value="1"/>
</dbReference>
<evidence type="ECO:0000256" key="6">
    <source>
        <dbReference type="ARBA" id="ARBA00031792"/>
    </source>
</evidence>
<keyword evidence="5" id="KW-0949">S-adenosyl-L-methionine</keyword>
<feature type="region of interest" description="Disordered" evidence="9">
    <location>
        <begin position="44"/>
        <end position="69"/>
    </location>
</feature>
<keyword evidence="4" id="KW-0808">Transferase</keyword>
<evidence type="ECO:0000256" key="1">
    <source>
        <dbReference type="ARBA" id="ARBA00012797"/>
    </source>
</evidence>
<keyword evidence="3" id="KW-0489">Methyltransferase</keyword>
<dbReference type="GO" id="GO:0002939">
    <property type="term" value="P:tRNA N1-guanine methylation"/>
    <property type="evidence" value="ECO:0007669"/>
    <property type="project" value="TreeGrafter"/>
</dbReference>
<dbReference type="AlphaFoldDB" id="A0AAD9HBU8"/>
<feature type="compositionally biased region" description="Acidic residues" evidence="9">
    <location>
        <begin position="514"/>
        <end position="525"/>
    </location>
</feature>
<dbReference type="InterPro" id="IPR007356">
    <property type="entry name" value="tRNA_m1G_MeTrfase_euk"/>
</dbReference>
<dbReference type="EC" id="2.1.1.221" evidence="1"/>
<protein>
    <recommendedName>
        <fullName evidence="2">tRNA (guanine(9)-N1)-methyltransferase</fullName>
        <ecNumber evidence="1">2.1.1.221</ecNumber>
    </recommendedName>
    <alternativeName>
        <fullName evidence="7">tRNA methyltransferase 10</fullName>
    </alternativeName>
    <alternativeName>
        <fullName evidence="6">tRNA(m1G9)-methyltransferase</fullName>
    </alternativeName>
</protein>
<feature type="domain" description="SAM-dependent MTase TRM10-type" evidence="10">
    <location>
        <begin position="242"/>
        <end position="487"/>
    </location>
</feature>
<dbReference type="GO" id="GO:0000049">
    <property type="term" value="F:tRNA binding"/>
    <property type="evidence" value="ECO:0007669"/>
    <property type="project" value="TreeGrafter"/>
</dbReference>
<comment type="caution">
    <text evidence="11">The sequence shown here is derived from an EMBL/GenBank/DDBJ whole genome shotgun (WGS) entry which is preliminary data.</text>
</comment>
<evidence type="ECO:0000256" key="4">
    <source>
        <dbReference type="ARBA" id="ARBA00022679"/>
    </source>
</evidence>
<feature type="compositionally biased region" description="Low complexity" evidence="9">
    <location>
        <begin position="130"/>
        <end position="150"/>
    </location>
</feature>
<dbReference type="Gene3D" id="3.40.1280.30">
    <property type="match status" value="1"/>
</dbReference>
<dbReference type="InterPro" id="IPR028564">
    <property type="entry name" value="MT_TRM10-typ"/>
</dbReference>
<evidence type="ECO:0000256" key="5">
    <source>
        <dbReference type="ARBA" id="ARBA00022691"/>
    </source>
</evidence>
<evidence type="ECO:0000256" key="7">
    <source>
        <dbReference type="ARBA" id="ARBA00032166"/>
    </source>
</evidence>
<feature type="compositionally biased region" description="Low complexity" evidence="9">
    <location>
        <begin position="533"/>
        <end position="553"/>
    </location>
</feature>
<keyword evidence="12" id="KW-1185">Reference proteome</keyword>
<name>A0AAD9HBU8_9PEZI</name>
<dbReference type="PROSITE" id="PS51675">
    <property type="entry name" value="SAM_MT_TRM10"/>
    <property type="match status" value="1"/>
</dbReference>
<dbReference type="GO" id="GO:0052905">
    <property type="term" value="F:tRNA (guanosine(9)-N1)-methyltransferase activity"/>
    <property type="evidence" value="ECO:0007669"/>
    <property type="project" value="UniProtKB-EC"/>
</dbReference>
<dbReference type="PANTHER" id="PTHR13563">
    <property type="entry name" value="TRNA (GUANINE-9-) METHYLTRANSFERASE"/>
    <property type="match status" value="1"/>
</dbReference>
<accession>A0AAD9HBU8</accession>
<organism evidence="11 12">
    <name type="scientific">Colletotrichum zoysiae</name>
    <dbReference type="NCBI Taxonomy" id="1216348"/>
    <lineage>
        <taxon>Eukaryota</taxon>
        <taxon>Fungi</taxon>
        <taxon>Dikarya</taxon>
        <taxon>Ascomycota</taxon>
        <taxon>Pezizomycotina</taxon>
        <taxon>Sordariomycetes</taxon>
        <taxon>Hypocreomycetidae</taxon>
        <taxon>Glomerellales</taxon>
        <taxon>Glomerellaceae</taxon>
        <taxon>Colletotrichum</taxon>
        <taxon>Colletotrichum graminicola species complex</taxon>
    </lineage>
</organism>
<feature type="compositionally biased region" description="Acidic residues" evidence="9">
    <location>
        <begin position="151"/>
        <end position="163"/>
    </location>
</feature>
<evidence type="ECO:0000259" key="10">
    <source>
        <dbReference type="PROSITE" id="PS51675"/>
    </source>
</evidence>
<evidence type="ECO:0000256" key="8">
    <source>
        <dbReference type="ARBA" id="ARBA00048434"/>
    </source>
</evidence>
<proteinExistence type="predicted"/>